<sequence>MSDDILAEMAEDGQKVTTDLREVKALADKQLALEAKVAKIEADLKAAKADLRKVQEGDLPAALKAAGIPSFTLDNGMTVSYDEDLKISVPKARKDAIIKLMKEWGYEGNVSNTLTADLGKGNDNAVKALKAAAEEMGVEVVVTEDIPTGTVKKALRTRIDEGKNDDLAFFGAFSFTKATVK</sequence>
<accession>A0AAU7VGS7</accession>
<dbReference type="InterPro" id="IPR055731">
    <property type="entry name" value="Pam3_gp33-like"/>
</dbReference>
<protein>
    <submittedName>
        <fullName evidence="2">Heat shock protein</fullName>
    </submittedName>
</protein>
<evidence type="ECO:0000313" key="2">
    <source>
        <dbReference type="EMBL" id="XBW75384.1"/>
    </source>
</evidence>
<keyword evidence="1" id="KW-0175">Coiled coil</keyword>
<proteinExistence type="predicted"/>
<feature type="coiled-coil region" evidence="1">
    <location>
        <begin position="23"/>
        <end position="57"/>
    </location>
</feature>
<dbReference type="EMBL" id="PP882867">
    <property type="protein sequence ID" value="XBW75384.1"/>
    <property type="molecule type" value="Genomic_DNA"/>
</dbReference>
<dbReference type="Pfam" id="PF23984">
    <property type="entry name" value="DUF7307"/>
    <property type="match status" value="1"/>
</dbReference>
<name>A0AAU7VGS7_9CAUD</name>
<evidence type="ECO:0000256" key="1">
    <source>
        <dbReference type="SAM" id="Coils"/>
    </source>
</evidence>
<organism evidence="2">
    <name type="scientific">Dinoroseobacter phage vB_DshS_R26L</name>
    <dbReference type="NCBI Taxonomy" id="3161158"/>
    <lineage>
        <taxon>Viruses</taxon>
        <taxon>Duplodnaviria</taxon>
        <taxon>Heunggongvirae</taxon>
        <taxon>Uroviricota</taxon>
        <taxon>Caudoviricetes</taxon>
        <taxon>Nanhaivirus</taxon>
    </lineage>
</organism>
<keyword evidence="2" id="KW-0346">Stress response</keyword>
<gene>
    <name evidence="2" type="ORF">vBDshSR26L_69</name>
</gene>
<reference evidence="2" key="1">
    <citation type="submission" date="2024-06" db="EMBL/GenBank/DDBJ databases">
        <authorList>
            <person name="Lu L."/>
            <person name="Wei N."/>
            <person name="Zhang R."/>
        </authorList>
    </citation>
    <scope>NUCLEOTIDE SEQUENCE</scope>
</reference>